<dbReference type="EMBL" id="JAEMGP010000002">
    <property type="protein sequence ID" value="KAG5213509.1"/>
    <property type="molecule type" value="Genomic_DNA"/>
</dbReference>
<comment type="caution">
    <text evidence="5">The sequence shown here is derived from an EMBL/GenBank/DDBJ whole genome shotgun (WGS) entry which is preliminary data.</text>
</comment>
<accession>A0A836AJG8</accession>
<dbReference type="InterPro" id="IPR029389">
    <property type="entry name" value="IZUMO"/>
</dbReference>
<dbReference type="AlphaFoldDB" id="A0A836AJG8"/>
<dbReference type="Pfam" id="PF15005">
    <property type="entry name" value="IZUMO"/>
    <property type="match status" value="1"/>
</dbReference>
<comment type="similarity">
    <text evidence="1">Belongs to the Izumo family.</text>
</comment>
<evidence type="ECO:0000313" key="6">
    <source>
        <dbReference type="Proteomes" id="UP000664991"/>
    </source>
</evidence>
<evidence type="ECO:0000256" key="3">
    <source>
        <dbReference type="SAM" id="MobiDB-lite"/>
    </source>
</evidence>
<dbReference type="Proteomes" id="UP000664991">
    <property type="component" value="Unassembled WGS sequence"/>
</dbReference>
<feature type="signal peptide" evidence="4">
    <location>
        <begin position="1"/>
        <end position="15"/>
    </location>
</feature>
<feature type="region of interest" description="Disordered" evidence="3">
    <location>
        <begin position="286"/>
        <end position="305"/>
    </location>
</feature>
<feature type="chain" id="PRO_5032356329" description="Izumo sperm-egg fusion protein 3" evidence="4">
    <location>
        <begin position="16"/>
        <end position="305"/>
    </location>
</feature>
<evidence type="ECO:0000256" key="2">
    <source>
        <dbReference type="ARBA" id="ARBA00022729"/>
    </source>
</evidence>
<evidence type="ECO:0000256" key="4">
    <source>
        <dbReference type="SAM" id="SignalP"/>
    </source>
</evidence>
<dbReference type="PANTHER" id="PTHR36470:SF1">
    <property type="entry name" value="IZUMO SPERM-EGG FUSION PROTEIN 3"/>
    <property type="match status" value="1"/>
</dbReference>
<dbReference type="PANTHER" id="PTHR36470">
    <property type="entry name" value="IZUMO SPERM-EGG FUSION PROTEIN 3"/>
    <property type="match status" value="1"/>
</dbReference>
<protein>
    <recommendedName>
        <fullName evidence="7">Izumo sperm-egg fusion protein 3</fullName>
    </recommendedName>
</protein>
<evidence type="ECO:0000313" key="5">
    <source>
        <dbReference type="EMBL" id="KAG5213509.1"/>
    </source>
</evidence>
<name>A0A836AJG8_SHEEP</name>
<reference evidence="5 6" key="1">
    <citation type="submission" date="2020-12" db="EMBL/GenBank/DDBJ databases">
        <title>De novo assembly of Tibetan sheep genome.</title>
        <authorList>
            <person name="Li X."/>
        </authorList>
    </citation>
    <scope>NUCLEOTIDE SEQUENCE [LARGE SCALE GENOMIC DNA]</scope>
    <source>
        <tissue evidence="5">Heart</tissue>
    </source>
</reference>
<sequence>MGDLWLLLLLPLSLAAFHGVKGCLECDPKFIEEVKSLLGNLVPPEVPGRTHMLERQMEEMIRLSFKVSHRDKMLRVLAVQKVVDLRTWLKIKLDKLSKETWKGVFILQGRLLDIRKNLDSKLEKLLKKFSEVACSEDCVVTEGPILDCWTCLRITSRCFKGEYCEENQELSSFAVMKSKYSKTELSFSGKDPFRYPEGNGSKHFIGNWTESNAGLFSKSSLEIKHTFLSNQNSNIVISPQIRKNRQKCFGAGGGDVENTSLVTPQPGTEFEIIDATTCQTLLKQKSMATTEPHRNQHKVVRSEPI</sequence>
<proteinExistence type="inferred from homology"/>
<evidence type="ECO:0008006" key="7">
    <source>
        <dbReference type="Google" id="ProtNLM"/>
    </source>
</evidence>
<keyword evidence="2 4" id="KW-0732">Signal</keyword>
<organism evidence="5 6">
    <name type="scientific">Ovis aries</name>
    <name type="common">Sheep</name>
    <dbReference type="NCBI Taxonomy" id="9940"/>
    <lineage>
        <taxon>Eukaryota</taxon>
        <taxon>Metazoa</taxon>
        <taxon>Chordata</taxon>
        <taxon>Craniata</taxon>
        <taxon>Vertebrata</taxon>
        <taxon>Euteleostomi</taxon>
        <taxon>Mammalia</taxon>
        <taxon>Eutheria</taxon>
        <taxon>Laurasiatheria</taxon>
        <taxon>Artiodactyla</taxon>
        <taxon>Ruminantia</taxon>
        <taxon>Pecora</taxon>
        <taxon>Bovidae</taxon>
        <taxon>Caprinae</taxon>
        <taxon>Ovis</taxon>
    </lineage>
</organism>
<evidence type="ECO:0000256" key="1">
    <source>
        <dbReference type="ARBA" id="ARBA00009633"/>
    </source>
</evidence>
<gene>
    <name evidence="5" type="ORF">JEQ12_009295</name>
</gene>